<dbReference type="KEGG" id="bhg:I6G56_25065"/>
<reference evidence="1 2" key="1">
    <citation type="submission" date="2020-12" db="EMBL/GenBank/DDBJ databases">
        <title>FDA dAtabase for Regulatory Grade micrObial Sequences (FDA-ARGOS): Supporting development and validation of Infectious Disease Dx tests.</title>
        <authorList>
            <person name="Nelson B."/>
            <person name="Plummer A."/>
            <person name="Tallon L."/>
            <person name="Sadzewicz L."/>
            <person name="Zhao X."/>
            <person name="Boylan J."/>
            <person name="Ott S."/>
            <person name="Bowen H."/>
            <person name="Vavikolanu K."/>
            <person name="Mehta A."/>
            <person name="Aluvathingal J."/>
            <person name="Nadendla S."/>
            <person name="Myers T."/>
            <person name="Yan Y."/>
            <person name="Sichtig H."/>
        </authorList>
    </citation>
    <scope>NUCLEOTIDE SEQUENCE [LARGE SCALE GENOMIC DNA]</scope>
    <source>
        <strain evidence="1 2">FDAARGOS_899</strain>
    </source>
</reference>
<dbReference type="AlphaFoldDB" id="A0A7U4PAY1"/>
<dbReference type="Proteomes" id="UP000594943">
    <property type="component" value="Chromosome 2"/>
</dbReference>
<organism evidence="1 2">
    <name type="scientific">Burkholderia humptydooensis</name>
    <dbReference type="NCBI Taxonomy" id="430531"/>
    <lineage>
        <taxon>Bacteria</taxon>
        <taxon>Pseudomonadati</taxon>
        <taxon>Pseudomonadota</taxon>
        <taxon>Betaproteobacteria</taxon>
        <taxon>Burkholderiales</taxon>
        <taxon>Burkholderiaceae</taxon>
        <taxon>Burkholderia</taxon>
        <taxon>pseudomallei group</taxon>
    </lineage>
</organism>
<name>A0A7U4PAY1_9BURK</name>
<evidence type="ECO:0000313" key="2">
    <source>
        <dbReference type="Proteomes" id="UP000594943"/>
    </source>
</evidence>
<proteinExistence type="predicted"/>
<evidence type="ECO:0000313" key="1">
    <source>
        <dbReference type="EMBL" id="QPS47950.1"/>
    </source>
</evidence>
<protein>
    <submittedName>
        <fullName evidence="1">Thiamine pyrophosphate-binding protein</fullName>
    </submittedName>
</protein>
<accession>A0A7U4PAY1</accession>
<gene>
    <name evidence="1" type="ORF">I6G56_25065</name>
</gene>
<dbReference type="EMBL" id="CP065687">
    <property type="protein sequence ID" value="QPS47950.1"/>
    <property type="molecule type" value="Genomic_DNA"/>
</dbReference>
<sequence length="62" mass="6632">MNTEDLTGIRTDAGVGLAVCVPDSLLKSFCSRLNDADCPLRHLMLDLVMLSAGTTLLRGAIR</sequence>
<accession>A0A7T2X296</accession>